<sequence>MFPTRHATKRRFHGTKMPTECPDGTFCGSSTDICCAHSLPTNEGEQTTTFGCCPLSKGICCKESQKCCPMGYKCSAEGCERMEVKERIIRLFLDKN</sequence>
<dbReference type="Pfam" id="PF00396">
    <property type="entry name" value="Granulin"/>
    <property type="match status" value="1"/>
</dbReference>
<proteinExistence type="predicted"/>
<keyword evidence="5" id="KW-1185">Reference proteome</keyword>
<organism evidence="4 5">
    <name type="scientific">Heterodera trifolii</name>
    <dbReference type="NCBI Taxonomy" id="157864"/>
    <lineage>
        <taxon>Eukaryota</taxon>
        <taxon>Metazoa</taxon>
        <taxon>Ecdysozoa</taxon>
        <taxon>Nematoda</taxon>
        <taxon>Chromadorea</taxon>
        <taxon>Rhabditida</taxon>
        <taxon>Tylenchina</taxon>
        <taxon>Tylenchomorpha</taxon>
        <taxon>Tylenchoidea</taxon>
        <taxon>Heteroderidae</taxon>
        <taxon>Heteroderinae</taxon>
        <taxon>Heterodera</taxon>
    </lineage>
</organism>
<dbReference type="Proteomes" id="UP001620626">
    <property type="component" value="Unassembled WGS sequence"/>
</dbReference>
<dbReference type="InterPro" id="IPR000118">
    <property type="entry name" value="Granulin"/>
</dbReference>
<dbReference type="AlphaFoldDB" id="A0ABD2MEG5"/>
<evidence type="ECO:0000259" key="2">
    <source>
        <dbReference type="SMART" id="SM00277"/>
    </source>
</evidence>
<comment type="caution">
    <text evidence="4">The sequence shown here is derived from an EMBL/GenBank/DDBJ whole genome shotgun (WGS) entry which is preliminary data.</text>
</comment>
<evidence type="ECO:0000313" key="4">
    <source>
        <dbReference type="EMBL" id="KAL3125927.1"/>
    </source>
</evidence>
<name>A0ABD2MEG5_9BILA</name>
<reference evidence="4 5" key="1">
    <citation type="submission" date="2024-10" db="EMBL/GenBank/DDBJ databases">
        <authorList>
            <person name="Kim D."/>
        </authorList>
    </citation>
    <scope>NUCLEOTIDE SEQUENCE [LARGE SCALE GENOMIC DNA]</scope>
    <source>
        <strain evidence="4">BH-2024</strain>
    </source>
</reference>
<keyword evidence="1" id="KW-1015">Disulfide bond</keyword>
<evidence type="ECO:0000256" key="1">
    <source>
        <dbReference type="ARBA" id="ARBA00023157"/>
    </source>
</evidence>
<dbReference type="EMBL" id="JBICBT010000492">
    <property type="protein sequence ID" value="KAL3111747.1"/>
    <property type="molecule type" value="Genomic_DNA"/>
</dbReference>
<feature type="domain" description="Granulins" evidence="2">
    <location>
        <begin position="21"/>
        <end position="79"/>
    </location>
</feature>
<protein>
    <recommendedName>
        <fullName evidence="2">Granulins domain-containing protein</fullName>
    </recommendedName>
</protein>
<dbReference type="Gene3D" id="2.10.25.160">
    <property type="entry name" value="Granulin"/>
    <property type="match status" value="1"/>
</dbReference>
<dbReference type="EMBL" id="JBICBT010000016">
    <property type="protein sequence ID" value="KAL3125927.1"/>
    <property type="molecule type" value="Genomic_DNA"/>
</dbReference>
<dbReference type="InterPro" id="IPR037277">
    <property type="entry name" value="Granulin_sf"/>
</dbReference>
<evidence type="ECO:0000313" key="5">
    <source>
        <dbReference type="Proteomes" id="UP001620626"/>
    </source>
</evidence>
<evidence type="ECO:0000313" key="3">
    <source>
        <dbReference type="EMBL" id="KAL3111747.1"/>
    </source>
</evidence>
<accession>A0ABD2MEG5</accession>
<gene>
    <name evidence="4" type="ORF">niasHT_009456</name>
    <name evidence="3" type="ORF">niasHT_011034</name>
</gene>
<dbReference type="SMART" id="SM00277">
    <property type="entry name" value="GRAN"/>
    <property type="match status" value="1"/>
</dbReference>